<accession>A0A1V3BZ29</accession>
<gene>
    <name evidence="2" type="ORF">NOSIN_08245</name>
</gene>
<organism evidence="2 3">
    <name type="scientific">Nocardiopsis sinuspersici</name>
    <dbReference type="NCBI Taxonomy" id="501010"/>
    <lineage>
        <taxon>Bacteria</taxon>
        <taxon>Bacillati</taxon>
        <taxon>Actinomycetota</taxon>
        <taxon>Actinomycetes</taxon>
        <taxon>Streptosporangiales</taxon>
        <taxon>Nocardiopsidaceae</taxon>
        <taxon>Nocardiopsis</taxon>
    </lineage>
</organism>
<dbReference type="AlphaFoldDB" id="A0A1V3BZ29"/>
<proteinExistence type="predicted"/>
<reference evidence="3" key="1">
    <citation type="submission" date="2016-08" db="EMBL/GenBank/DDBJ databases">
        <authorList>
            <person name="Tokovenko B."/>
            <person name="Kalinowski J."/>
        </authorList>
    </citation>
    <scope>NUCLEOTIDE SEQUENCE [LARGE SCALE GENOMIC DNA]</scope>
    <source>
        <strain evidence="3">UTMC102</strain>
    </source>
</reference>
<name>A0A1V3BZ29_9ACTN</name>
<evidence type="ECO:0000313" key="3">
    <source>
        <dbReference type="Proteomes" id="UP000189004"/>
    </source>
</evidence>
<sequence>MLPPERRTVKYAGSRPAEEYLEELRQNAKTNDLPDDFYDRIDPTRMGRHPLFRYGRAKEGSGPHAEPVLRAVCDGELSGASIDGIGVATLCSPKGALKYLHGMRDVGSPEERDSVWHRTNITLDEAEYRSQDRPNAGAEAAS</sequence>
<dbReference type="Proteomes" id="UP000189004">
    <property type="component" value="Unassembled WGS sequence"/>
</dbReference>
<feature type="region of interest" description="Disordered" evidence="1">
    <location>
        <begin position="25"/>
        <end position="44"/>
    </location>
</feature>
<dbReference type="EMBL" id="MCOK01000001">
    <property type="protein sequence ID" value="OOC53794.1"/>
    <property type="molecule type" value="Genomic_DNA"/>
</dbReference>
<comment type="caution">
    <text evidence="2">The sequence shown here is derived from an EMBL/GenBank/DDBJ whole genome shotgun (WGS) entry which is preliminary data.</text>
</comment>
<evidence type="ECO:0000313" key="2">
    <source>
        <dbReference type="EMBL" id="OOC53794.1"/>
    </source>
</evidence>
<protein>
    <submittedName>
        <fullName evidence="2">Uncharacterized protein</fullName>
    </submittedName>
</protein>
<keyword evidence="3" id="KW-1185">Reference proteome</keyword>
<evidence type="ECO:0000256" key="1">
    <source>
        <dbReference type="SAM" id="MobiDB-lite"/>
    </source>
</evidence>
<dbReference type="RefSeq" id="WP_143832886.1">
    <property type="nucleotide sequence ID" value="NZ_MCOK01000001.1"/>
</dbReference>